<protein>
    <recommendedName>
        <fullName evidence="3">Aspartyl protease</fullName>
    </recommendedName>
</protein>
<proteinExistence type="predicted"/>
<dbReference type="CDD" id="cd05483">
    <property type="entry name" value="retropepsin_like_bacteria"/>
    <property type="match status" value="1"/>
</dbReference>
<organism evidence="1 2">
    <name type="scientific">Ignisphaera aggregans (strain DSM 17230 / JCM 13409 / AQ1.S1)</name>
    <dbReference type="NCBI Taxonomy" id="583356"/>
    <lineage>
        <taxon>Archaea</taxon>
        <taxon>Thermoproteota</taxon>
        <taxon>Thermoprotei</taxon>
        <taxon>Desulfurococcales</taxon>
        <taxon>Desulfurococcaceae</taxon>
        <taxon>Ignisphaera</taxon>
    </lineage>
</organism>
<dbReference type="AlphaFoldDB" id="E0SS16"/>
<dbReference type="Gene3D" id="2.40.70.10">
    <property type="entry name" value="Acid Proteases"/>
    <property type="match status" value="1"/>
</dbReference>
<dbReference type="InterPro" id="IPR021109">
    <property type="entry name" value="Peptidase_aspartic_dom_sf"/>
</dbReference>
<dbReference type="Proteomes" id="UP000001304">
    <property type="component" value="Chromosome"/>
</dbReference>
<reference evidence="1 2" key="1">
    <citation type="journal article" date="2010" name="Stand. Genomic Sci.">
        <title>Complete genome sequence of Ignisphaera aggregans type strain (AQ1.S1).</title>
        <authorList>
            <person name="Goker M."/>
            <person name="Held B."/>
            <person name="Lapidus A."/>
            <person name="Nolan M."/>
            <person name="Spring S."/>
            <person name="Yasawong M."/>
            <person name="Lucas S."/>
            <person name="Glavina Del Rio T."/>
            <person name="Tice H."/>
            <person name="Cheng J.F."/>
            <person name="Goodwin L."/>
            <person name="Tapia R."/>
            <person name="Pitluck S."/>
            <person name="Liolios K."/>
            <person name="Ivanova N."/>
            <person name="Mavromatis K."/>
            <person name="Mikhailova N."/>
            <person name="Pati A."/>
            <person name="Chen A."/>
            <person name="Palaniappan K."/>
            <person name="Brambilla E."/>
            <person name="Land M."/>
            <person name="Hauser L."/>
            <person name="Chang Y.J."/>
            <person name="Jeffries C.D."/>
            <person name="Brettin T."/>
            <person name="Detter J.C."/>
            <person name="Han C."/>
            <person name="Rohde M."/>
            <person name="Sikorski J."/>
            <person name="Woyke T."/>
            <person name="Bristow J."/>
            <person name="Eisen J.A."/>
            <person name="Markowitz V."/>
            <person name="Hugenholtz P."/>
            <person name="Kyrpides N.C."/>
            <person name="Klenk H.P."/>
        </authorList>
    </citation>
    <scope>NUCLEOTIDE SEQUENCE [LARGE SCALE GENOMIC DNA]</scope>
    <source>
        <strain evidence="2">DSM 17230 / JCM 13409 / AQ1.S1</strain>
    </source>
</reference>
<dbReference type="STRING" id="583356.Igag_0530"/>
<dbReference type="HOGENOM" id="CLU_145188_1_0_2"/>
<dbReference type="GO" id="GO:0004190">
    <property type="term" value="F:aspartic-type endopeptidase activity"/>
    <property type="evidence" value="ECO:0007669"/>
    <property type="project" value="InterPro"/>
</dbReference>
<gene>
    <name evidence="1" type="ordered locus">Igag_0530</name>
</gene>
<evidence type="ECO:0000313" key="2">
    <source>
        <dbReference type="Proteomes" id="UP000001304"/>
    </source>
</evidence>
<sequence>MGHVWVKARIGDPSKRRVIEVDALVDTGATLTAIPRRLANELGLEVTGKVPVMTAGGRIELERTRVWIELEGKEDIVSAVISDVIDKVLIGVTVLEVLGLQVDPVTGRLKEWTILLY</sequence>
<evidence type="ECO:0008006" key="3">
    <source>
        <dbReference type="Google" id="ProtNLM"/>
    </source>
</evidence>
<evidence type="ECO:0000313" key="1">
    <source>
        <dbReference type="EMBL" id="ADM27366.1"/>
    </source>
</evidence>
<dbReference type="EMBL" id="CP002098">
    <property type="protein sequence ID" value="ADM27366.1"/>
    <property type="molecule type" value="Genomic_DNA"/>
</dbReference>
<dbReference type="Pfam" id="PF13650">
    <property type="entry name" value="Asp_protease_2"/>
    <property type="match status" value="1"/>
</dbReference>
<dbReference type="InterPro" id="IPR001969">
    <property type="entry name" value="Aspartic_peptidase_AS"/>
</dbReference>
<dbReference type="PROSITE" id="PS00141">
    <property type="entry name" value="ASP_PROTEASE"/>
    <property type="match status" value="1"/>
</dbReference>
<keyword evidence="2" id="KW-1185">Reference proteome</keyword>
<dbReference type="GO" id="GO:0006508">
    <property type="term" value="P:proteolysis"/>
    <property type="evidence" value="ECO:0007669"/>
    <property type="project" value="InterPro"/>
</dbReference>
<name>E0SS16_IGNAA</name>
<dbReference type="SUPFAM" id="SSF50630">
    <property type="entry name" value="Acid proteases"/>
    <property type="match status" value="1"/>
</dbReference>
<dbReference type="KEGG" id="iag:Igag_0530"/>
<dbReference type="InterPro" id="IPR034122">
    <property type="entry name" value="Retropepsin-like_bacterial"/>
</dbReference>
<dbReference type="BioCyc" id="IAGG583356:GHAH-532-MONOMER"/>
<accession>E0SS16</accession>